<protein>
    <submittedName>
        <fullName evidence="1">Uncharacterized protein</fullName>
    </submittedName>
</protein>
<dbReference type="Proteomes" id="UP000029227">
    <property type="component" value="Unassembled WGS sequence"/>
</dbReference>
<gene>
    <name evidence="1" type="ORF">JCM19237_270</name>
</gene>
<sequence>MRKLKQYSEFGYHAGMALLFLSLVVDRFWGGIQCQIN</sequence>
<comment type="caution">
    <text evidence="1">The sequence shown here is derived from an EMBL/GenBank/DDBJ whole genome shotgun (WGS) entry which is preliminary data.</text>
</comment>
<dbReference type="AlphaFoldDB" id="A0A090QXF5"/>
<dbReference type="EMBL" id="BBMN01000020">
    <property type="protein sequence ID" value="GAL07890.1"/>
    <property type="molecule type" value="Genomic_DNA"/>
</dbReference>
<name>A0A090QXF5_9GAMM</name>
<evidence type="ECO:0000313" key="2">
    <source>
        <dbReference type="Proteomes" id="UP000029227"/>
    </source>
</evidence>
<reference evidence="1 2" key="1">
    <citation type="journal article" date="2014" name="Genome Announc.">
        <title>Draft Genome Sequences of Two Vibrionaceae Species, Vibrio ponticus C121 and Photobacterium aphoticum C119, Isolated as Coral Reef Microbiota.</title>
        <authorList>
            <person name="Al-saari N."/>
            <person name="Meirelles P.M."/>
            <person name="Mino S."/>
            <person name="Suda W."/>
            <person name="Oshima K."/>
            <person name="Hattori M."/>
            <person name="Ohkuma M."/>
            <person name="Thompson F.L."/>
            <person name="Gomez-Gil B."/>
            <person name="Sawabe T."/>
            <person name="Sawabe T."/>
        </authorList>
    </citation>
    <scope>NUCLEOTIDE SEQUENCE [LARGE SCALE GENOMIC DNA]</scope>
    <source>
        <strain evidence="1 2">JCM 19237</strain>
    </source>
</reference>
<evidence type="ECO:0000313" key="1">
    <source>
        <dbReference type="EMBL" id="GAL07890.1"/>
    </source>
</evidence>
<accession>A0A090QXF5</accession>
<organism evidence="1 2">
    <name type="scientific">Photobacterium aphoticum</name>
    <dbReference type="NCBI Taxonomy" id="754436"/>
    <lineage>
        <taxon>Bacteria</taxon>
        <taxon>Pseudomonadati</taxon>
        <taxon>Pseudomonadota</taxon>
        <taxon>Gammaproteobacteria</taxon>
        <taxon>Vibrionales</taxon>
        <taxon>Vibrionaceae</taxon>
        <taxon>Photobacterium</taxon>
    </lineage>
</organism>
<proteinExistence type="predicted"/>